<accession>A0A3N3E0A9</accession>
<comment type="caution">
    <text evidence="2">The sequence shown here is derived from an EMBL/GenBank/DDBJ whole genome shotgun (WGS) entry which is preliminary data.</text>
</comment>
<evidence type="ECO:0000313" key="3">
    <source>
        <dbReference type="Proteomes" id="UP000278792"/>
    </source>
</evidence>
<dbReference type="RefSeq" id="WP_031844043.1">
    <property type="nucleotide sequence ID" value="NZ_RKIK01000025.1"/>
</dbReference>
<keyword evidence="1" id="KW-0175">Coiled coil</keyword>
<evidence type="ECO:0000256" key="1">
    <source>
        <dbReference type="SAM" id="Coils"/>
    </source>
</evidence>
<feature type="coiled-coil region" evidence="1">
    <location>
        <begin position="7"/>
        <end position="34"/>
    </location>
</feature>
<name>A0A3N3E0A9_9VIBR</name>
<dbReference type="Proteomes" id="UP000278792">
    <property type="component" value="Unassembled WGS sequence"/>
</dbReference>
<proteinExistence type="predicted"/>
<reference evidence="2 3" key="1">
    <citation type="submission" date="2018-11" db="EMBL/GenBank/DDBJ databases">
        <title>Vibrio ponticus strain CAIM 1751 pathogenic for the snapper Lutjanus guttatus.</title>
        <authorList>
            <person name="Soto-Rodriguez S."/>
            <person name="Lozano-Olvera R."/>
            <person name="Gomez-Gil B."/>
        </authorList>
    </citation>
    <scope>NUCLEOTIDE SEQUENCE [LARGE SCALE GENOMIC DNA]</scope>
    <source>
        <strain evidence="2 3">CAIM 1751</strain>
    </source>
</reference>
<gene>
    <name evidence="2" type="ORF">EGH82_10275</name>
</gene>
<dbReference type="EMBL" id="RKIK01000025">
    <property type="protein sequence ID" value="ROV60181.1"/>
    <property type="molecule type" value="Genomic_DNA"/>
</dbReference>
<organism evidence="2 3">
    <name type="scientific">Vibrio ponticus</name>
    <dbReference type="NCBI Taxonomy" id="265668"/>
    <lineage>
        <taxon>Bacteria</taxon>
        <taxon>Pseudomonadati</taxon>
        <taxon>Pseudomonadota</taxon>
        <taxon>Gammaproteobacteria</taxon>
        <taxon>Vibrionales</taxon>
        <taxon>Vibrionaceae</taxon>
        <taxon>Vibrio</taxon>
    </lineage>
</organism>
<sequence length="184" mass="21094">MNDLEQAIKLNQESKQFRDEAREALSESRELLNKTIRFNDQANINQRRIALAVSSLLPKSLRNDFNLNEADIENTATVSRDNVEVIRKREMLDILHAINVLAVTNSDVIHIFVNYAANINCLAVFAYAPEHDYANGDNRERLFEKNVWLSHDFALKRLLSIESQLTELIIEAREEAEAKAEVEA</sequence>
<protein>
    <submittedName>
        <fullName evidence="2">Uncharacterized protein</fullName>
    </submittedName>
</protein>
<evidence type="ECO:0000313" key="2">
    <source>
        <dbReference type="EMBL" id="ROV60181.1"/>
    </source>
</evidence>
<dbReference type="AlphaFoldDB" id="A0A3N3E0A9"/>